<dbReference type="GO" id="GO:0016020">
    <property type="term" value="C:membrane"/>
    <property type="evidence" value="ECO:0007669"/>
    <property type="project" value="UniProtKB-SubCell"/>
</dbReference>
<gene>
    <name evidence="7" type="ORF">V865_008634</name>
</gene>
<evidence type="ECO:0000259" key="6">
    <source>
        <dbReference type="Pfam" id="PF00892"/>
    </source>
</evidence>
<dbReference type="PANTHER" id="PTHR22911:SF6">
    <property type="entry name" value="SOLUTE CARRIER FAMILY 35 MEMBER G1"/>
    <property type="match status" value="1"/>
</dbReference>
<feature type="transmembrane region" description="Helical" evidence="5">
    <location>
        <begin position="76"/>
        <end position="97"/>
    </location>
</feature>
<dbReference type="PANTHER" id="PTHR22911">
    <property type="entry name" value="ACYL-MALONYL CONDENSING ENZYME-RELATED"/>
    <property type="match status" value="1"/>
</dbReference>
<keyword evidence="3 5" id="KW-1133">Transmembrane helix</keyword>
<feature type="transmembrane region" description="Helical" evidence="5">
    <location>
        <begin position="214"/>
        <end position="234"/>
    </location>
</feature>
<dbReference type="AlphaFoldDB" id="A0AAX4KVW0"/>
<feature type="transmembrane region" description="Helical" evidence="5">
    <location>
        <begin position="267"/>
        <end position="284"/>
    </location>
</feature>
<feature type="transmembrane region" description="Helical" evidence="5">
    <location>
        <begin position="127"/>
        <end position="150"/>
    </location>
</feature>
<dbReference type="EMBL" id="CP144091">
    <property type="protein sequence ID" value="WWD10498.1"/>
    <property type="molecule type" value="Genomic_DNA"/>
</dbReference>
<evidence type="ECO:0000256" key="5">
    <source>
        <dbReference type="SAM" id="Phobius"/>
    </source>
</evidence>
<dbReference type="InterPro" id="IPR000620">
    <property type="entry name" value="EamA_dom"/>
</dbReference>
<dbReference type="Pfam" id="PF00892">
    <property type="entry name" value="EamA"/>
    <property type="match status" value="1"/>
</dbReference>
<feature type="transmembrane region" description="Helical" evidence="5">
    <location>
        <begin position="240"/>
        <end position="260"/>
    </location>
</feature>
<evidence type="ECO:0000256" key="4">
    <source>
        <dbReference type="ARBA" id="ARBA00023136"/>
    </source>
</evidence>
<evidence type="ECO:0000313" key="7">
    <source>
        <dbReference type="EMBL" id="WWD10498.1"/>
    </source>
</evidence>
<feature type="transmembrane region" description="Helical" evidence="5">
    <location>
        <begin position="188"/>
        <end position="207"/>
    </location>
</feature>
<feature type="transmembrane region" description="Helical" evidence="5">
    <location>
        <begin position="38"/>
        <end position="56"/>
    </location>
</feature>
<name>A0AAX4KVW0_9TREE</name>
<dbReference type="InterPro" id="IPR037185">
    <property type="entry name" value="EmrE-like"/>
</dbReference>
<dbReference type="SUPFAM" id="SSF103481">
    <property type="entry name" value="Multidrug resistance efflux transporter EmrE"/>
    <property type="match status" value="2"/>
</dbReference>
<proteinExistence type="predicted"/>
<feature type="transmembrane region" description="Helical" evidence="5">
    <location>
        <begin position="6"/>
        <end position="26"/>
    </location>
</feature>
<evidence type="ECO:0000256" key="1">
    <source>
        <dbReference type="ARBA" id="ARBA00004141"/>
    </source>
</evidence>
<dbReference type="RefSeq" id="XP_066088465.1">
    <property type="nucleotide sequence ID" value="XM_066232368.1"/>
</dbReference>
<evidence type="ECO:0000256" key="2">
    <source>
        <dbReference type="ARBA" id="ARBA00022692"/>
    </source>
</evidence>
<reference evidence="7 8" key="1">
    <citation type="submission" date="2024-01" db="EMBL/GenBank/DDBJ databases">
        <title>Comparative genomics of Cryptococcus and Kwoniella reveals pathogenesis evolution and contrasting modes of karyotype evolution via chromosome fusion or intercentromeric recombination.</title>
        <authorList>
            <person name="Coelho M.A."/>
            <person name="David-Palma M."/>
            <person name="Shea T."/>
            <person name="Bowers K."/>
            <person name="McGinley-Smith S."/>
            <person name="Mohammad A.W."/>
            <person name="Gnirke A."/>
            <person name="Yurkov A.M."/>
            <person name="Nowrousian M."/>
            <person name="Sun S."/>
            <person name="Cuomo C.A."/>
            <person name="Heitman J."/>
        </authorList>
    </citation>
    <scope>NUCLEOTIDE SEQUENCE [LARGE SCALE GENOMIC DNA]</scope>
    <source>
        <strain evidence="7 8">PYCC6329</strain>
    </source>
</reference>
<dbReference type="GeneID" id="91107435"/>
<dbReference type="Proteomes" id="UP001358614">
    <property type="component" value="Chromosome 3"/>
</dbReference>
<dbReference type="KEGG" id="ker:91107435"/>
<evidence type="ECO:0000313" key="8">
    <source>
        <dbReference type="Proteomes" id="UP001358614"/>
    </source>
</evidence>
<organism evidence="7 8">
    <name type="scientific">Kwoniella europaea PYCC6329</name>
    <dbReference type="NCBI Taxonomy" id="1423913"/>
    <lineage>
        <taxon>Eukaryota</taxon>
        <taxon>Fungi</taxon>
        <taxon>Dikarya</taxon>
        <taxon>Basidiomycota</taxon>
        <taxon>Agaricomycotina</taxon>
        <taxon>Tremellomycetes</taxon>
        <taxon>Tremellales</taxon>
        <taxon>Cryptococcaceae</taxon>
        <taxon>Kwoniella</taxon>
    </lineage>
</organism>
<keyword evidence="8" id="KW-1185">Reference proteome</keyword>
<protein>
    <recommendedName>
        <fullName evidence="6">EamA domain-containing protein</fullName>
    </recommendedName>
</protein>
<sequence length="679" mass="76477">MLDSTYAPIILALFSDLMFVLMDGVVQVLEDVHGIPTGQIIFIRMLSTIVFCYAYLSYTHPSFIRESISSPKASLIWVRGFNNSLVIILMYASLLYITLSECTVILHLRPFPVGLLCFVFLREKFSIIQLLASVISFLAVILVIQPSSLFHPLDSSENDHRALGFTLAILSTLTSSVDFMLLRKIGKVDPILILGVFAVTGLLLGPLSQSKRMGLIAAVTACGFMAQVSIVLSLQRASGVSIAILGYLQVVFAVIIQWLFTREIPNWLAGLGMVIIVVTGIWSARYGTEKEDTVEVGERERLLSDTPAMPLHTVGRNDLDLPSHNRFPTPTITEEFGKRTPYQGQLDERHAWRLQQYTDTDGKLLKKGLTFPYSASDLLAGFHALADGHKTKEDMKNHFLTVVKHADKYPTVILPLTEEDKLQAKQQNFLFEVNYKWDETKVFPECITDWGLPFVAICQLNRFDRVITSSPNRIFAREWRDVEQEDLVFADLATRKKLGYEVFHRKYSGPRSNHIPAPSGMPLWSERILIGNLLPHPTGKRSFACSNGLCDLYGACMLIEALARQGTDTCGKGSIPHAQVLKGYPFRAYAKNDSDWNLHEYQVTIAKIGKPKNPRENDLVLYERLLHMIKNQSEGYIQWTWGRDEVPEFTDLYELAGGLEAKDEKPSVKKEKKVKAERG</sequence>
<comment type="subcellular location">
    <subcellularLocation>
        <location evidence="1">Membrane</location>
        <topology evidence="1">Multi-pass membrane protein</topology>
    </subcellularLocation>
</comment>
<keyword evidence="2 5" id="KW-0812">Transmembrane</keyword>
<feature type="transmembrane region" description="Helical" evidence="5">
    <location>
        <begin position="162"/>
        <end position="182"/>
    </location>
</feature>
<evidence type="ECO:0000256" key="3">
    <source>
        <dbReference type="ARBA" id="ARBA00022989"/>
    </source>
</evidence>
<feature type="domain" description="EamA" evidence="6">
    <location>
        <begin position="9"/>
        <end position="144"/>
    </location>
</feature>
<keyword evidence="4 5" id="KW-0472">Membrane</keyword>
<accession>A0AAX4KVW0</accession>